<gene>
    <name evidence="2" type="ORF">TWF703_009681</name>
</gene>
<organism evidence="2 3">
    <name type="scientific">Orbilia oligospora</name>
    <name type="common">Nematode-trapping fungus</name>
    <name type="synonym">Arthrobotrys oligospora</name>
    <dbReference type="NCBI Taxonomy" id="2813651"/>
    <lineage>
        <taxon>Eukaryota</taxon>
        <taxon>Fungi</taxon>
        <taxon>Dikarya</taxon>
        <taxon>Ascomycota</taxon>
        <taxon>Pezizomycotina</taxon>
        <taxon>Orbiliomycetes</taxon>
        <taxon>Orbiliales</taxon>
        <taxon>Orbiliaceae</taxon>
        <taxon>Orbilia</taxon>
    </lineage>
</organism>
<evidence type="ECO:0000313" key="3">
    <source>
        <dbReference type="Proteomes" id="UP000480548"/>
    </source>
</evidence>
<dbReference type="Proteomes" id="UP000480548">
    <property type="component" value="Unassembled WGS sequence"/>
</dbReference>
<evidence type="ECO:0008006" key="4">
    <source>
        <dbReference type="Google" id="ProtNLM"/>
    </source>
</evidence>
<protein>
    <recommendedName>
        <fullName evidence="4">F-box domain-containing protein</fullName>
    </recommendedName>
</protein>
<name>A0A7C8NRL8_ORBOL</name>
<reference evidence="2 3" key="1">
    <citation type="submission" date="2019-06" db="EMBL/GenBank/DDBJ databases">
        <authorList>
            <person name="Palmer J.M."/>
        </authorList>
    </citation>
    <scope>NUCLEOTIDE SEQUENCE [LARGE SCALE GENOMIC DNA]</scope>
    <source>
        <strain evidence="2 3">TWF703</strain>
    </source>
</reference>
<accession>A0A7C8NRL8</accession>
<dbReference type="InterPro" id="IPR032675">
    <property type="entry name" value="LRR_dom_sf"/>
</dbReference>
<evidence type="ECO:0000313" key="2">
    <source>
        <dbReference type="EMBL" id="KAF3128238.1"/>
    </source>
</evidence>
<dbReference type="AlphaFoldDB" id="A0A7C8NRL8"/>
<sequence>MYPPAEPAKRRITRSKAAAQNPKPKSQNKPEKQSQKQPRKQLSPIVPKVWATPADAYGSLNVLPAELKLMIFDYLTPEELKIFTSSSKHYYSVYLPLRFQNLTVALNSSSAKFFQSGVGEYIQSIRFGRTEDKKDYSVLSGWLQVKKKNFRRTQDADDIFSELRAATEALKYFPNLRKLSIKYEIPGSAENNAYLAVLKNIPYNLETLEFQIIRFREKAADQCYKRSKELYDLLYSKLSAANQKFLGKKRIPDDDIDQLVISNSPKLPNLKTFKLSANCLANPMLYSQSNYFRRTGFYYLPLLVTPQVENLCIETTDTAQTFNTYGFIDEDLDDSIELNPKLLEAFSRITNLELTAYFPPIQEDFARLVERFPNLKRLDTQLFPSFDVELDWSLNTYADLVKLKGLQDITLPWLRDRNGDITLKSVELMCRDWRNNGLSDLSSVRLTKKLLHQEEWRFPNWATLSDNSIGLRRTENNVWEAYLESPKSTSILHYHYSVMGISLKQFLSGAI</sequence>
<comment type="caution">
    <text evidence="2">The sequence shown here is derived from an EMBL/GenBank/DDBJ whole genome shotgun (WGS) entry which is preliminary data.</text>
</comment>
<dbReference type="EMBL" id="WIQZ01000072">
    <property type="protein sequence ID" value="KAF3128238.1"/>
    <property type="molecule type" value="Genomic_DNA"/>
</dbReference>
<dbReference type="Gene3D" id="3.80.10.10">
    <property type="entry name" value="Ribonuclease Inhibitor"/>
    <property type="match status" value="1"/>
</dbReference>
<evidence type="ECO:0000256" key="1">
    <source>
        <dbReference type="SAM" id="MobiDB-lite"/>
    </source>
</evidence>
<feature type="region of interest" description="Disordered" evidence="1">
    <location>
        <begin position="1"/>
        <end position="43"/>
    </location>
</feature>
<proteinExistence type="predicted"/>